<dbReference type="RefSeq" id="WP_092368243.1">
    <property type="nucleotide sequence ID" value="NZ_FOIM01000026.1"/>
</dbReference>
<comment type="similarity">
    <text evidence="4">In the N-terminal section; belongs to the acetate CoA ligase alpha subunit family.</text>
</comment>
<keyword evidence="2 5" id="KW-0547">Nucleotide-binding</keyword>
<dbReference type="Proteomes" id="UP000198508">
    <property type="component" value="Unassembled WGS sequence"/>
</dbReference>
<dbReference type="SUPFAM" id="SSF51735">
    <property type="entry name" value="NAD(P)-binding Rossmann-fold domains"/>
    <property type="match status" value="1"/>
</dbReference>
<dbReference type="GO" id="GO:0005524">
    <property type="term" value="F:ATP binding"/>
    <property type="evidence" value="ECO:0007669"/>
    <property type="project" value="UniProtKB-UniRule"/>
</dbReference>
<dbReference type="FunFam" id="3.30.1490.20:FF:000020">
    <property type="entry name" value="Protein lysine acetyltransferase"/>
    <property type="match status" value="1"/>
</dbReference>
<dbReference type="EMBL" id="FOIM01000026">
    <property type="protein sequence ID" value="SEU04212.1"/>
    <property type="molecule type" value="Genomic_DNA"/>
</dbReference>
<dbReference type="Gene3D" id="3.30.470.20">
    <property type="entry name" value="ATP-grasp fold, B domain"/>
    <property type="match status" value="1"/>
</dbReference>
<name>A0A1I0J3D1_9FIRM</name>
<proteinExistence type="inferred from homology"/>
<dbReference type="GO" id="GO:0016740">
    <property type="term" value="F:transferase activity"/>
    <property type="evidence" value="ECO:0007669"/>
    <property type="project" value="UniProtKB-KW"/>
</dbReference>
<dbReference type="SMART" id="SM00881">
    <property type="entry name" value="CoA_binding"/>
    <property type="match status" value="1"/>
</dbReference>
<dbReference type="SUPFAM" id="SSF56059">
    <property type="entry name" value="Glutathione synthetase ATP-binding domain-like"/>
    <property type="match status" value="1"/>
</dbReference>
<dbReference type="Gene3D" id="3.40.50.720">
    <property type="entry name" value="NAD(P)-binding Rossmann-like Domain"/>
    <property type="match status" value="1"/>
</dbReference>
<dbReference type="AlphaFoldDB" id="A0A1I0J3D1"/>
<evidence type="ECO:0000256" key="4">
    <source>
        <dbReference type="ARBA" id="ARBA00060888"/>
    </source>
</evidence>
<evidence type="ECO:0000313" key="7">
    <source>
        <dbReference type="EMBL" id="SEU04212.1"/>
    </source>
</evidence>
<dbReference type="InterPro" id="IPR051538">
    <property type="entry name" value="Acyl-CoA_Synth/Transferase"/>
</dbReference>
<keyword evidence="8" id="KW-1185">Reference proteome</keyword>
<evidence type="ECO:0000313" key="8">
    <source>
        <dbReference type="Proteomes" id="UP000198508"/>
    </source>
</evidence>
<dbReference type="Pfam" id="PF13607">
    <property type="entry name" value="Succ_CoA_lig"/>
    <property type="match status" value="1"/>
</dbReference>
<keyword evidence="3 5" id="KW-0067">ATP-binding</keyword>
<dbReference type="Gene3D" id="3.30.1490.20">
    <property type="entry name" value="ATP-grasp fold, A domain"/>
    <property type="match status" value="1"/>
</dbReference>
<dbReference type="Gene3D" id="3.40.50.261">
    <property type="entry name" value="Succinyl-CoA synthetase domains"/>
    <property type="match status" value="2"/>
</dbReference>
<keyword evidence="1" id="KW-0436">Ligase</keyword>
<dbReference type="GO" id="GO:0046872">
    <property type="term" value="F:metal ion binding"/>
    <property type="evidence" value="ECO:0007669"/>
    <property type="project" value="InterPro"/>
</dbReference>
<dbReference type="SUPFAM" id="SSF52210">
    <property type="entry name" value="Succinyl-CoA synthetase domains"/>
    <property type="match status" value="2"/>
</dbReference>
<dbReference type="InterPro" id="IPR011761">
    <property type="entry name" value="ATP-grasp"/>
</dbReference>
<dbReference type="InterPro" id="IPR036291">
    <property type="entry name" value="NAD(P)-bd_dom_sf"/>
</dbReference>
<sequence>MEIGALLKPDKICVIGASEKSGFGGDTCRNVIEYMREGSYYFVNPRRDEVFGKPCHRTVEEVPGSFDLAVICTPQGTVEELLKSSRAKGARAAVVFASGYKEIGSAQGRENQERLAGLCRELDMALMGPNCAGFVNYTDGVYPFAFLSESRDRKGAVGVVSQSGQICLSLMDSPGMRFSYVISSGNSAVVRMEDYLEFLVEDESTKVVAMYLEGVQNVPQFLDCLKRAAMKRKPVVILKAGRSEKGSRLAASHTGSLSGADAVFDAVFRKYGVIRVDDVEELMAVSMMLSVLPGLPKRPGIASMNLSGGETGVCADVGQMWGIEYPDFQAETLERLREQLPSYASPANPLDMTATLSYDVQAYAGALRTVMSDPNVGLVAVGYTLLERIADPAICYMTEAIELVAAEPGAKPMVMIPFLENTRNEEYARRLERAGVPVLPPTVYAFKILRYLEEFAAYRPEELCLDMTAPAPRERQTKTALTEHESKVFLREHGIETPRERVTRSEAEALEAAGGYGYPVVLKIDSGDIMHKSDAGCVKVGIQDEGQLRQAYGEILENAKAYDPQAEIGGVLVQEMLKAGTEVIIGVNNDPQFGPMVMCGLGGVFVEIFKDVSMAMAPVSEAEALKMLRSLKGYKLFTGYRGGKKLDEQAVADLIVRVSRMAADEKDCLAELDINPVFVYEAGVALADALVLKYN</sequence>
<dbReference type="PROSITE" id="PS50975">
    <property type="entry name" value="ATP_GRASP"/>
    <property type="match status" value="1"/>
</dbReference>
<dbReference type="InterPro" id="IPR003781">
    <property type="entry name" value="CoA-bd"/>
</dbReference>
<dbReference type="InterPro" id="IPR013815">
    <property type="entry name" value="ATP_grasp_subdomain_1"/>
</dbReference>
<dbReference type="Pfam" id="PF13380">
    <property type="entry name" value="CoA_binding_2"/>
    <property type="match status" value="1"/>
</dbReference>
<keyword evidence="7" id="KW-0808">Transferase</keyword>
<dbReference type="PANTHER" id="PTHR43334">
    <property type="entry name" value="ACETATE--COA LIGASE [ADP-FORMING]"/>
    <property type="match status" value="1"/>
</dbReference>
<evidence type="ECO:0000256" key="5">
    <source>
        <dbReference type="PROSITE-ProRule" id="PRU00409"/>
    </source>
</evidence>
<gene>
    <name evidence="7" type="ORF">SAMN05216313_1266</name>
</gene>
<accession>A0A1I0J3D1</accession>
<dbReference type="STRING" id="460384.SAMN05216313_1266"/>
<evidence type="ECO:0000256" key="2">
    <source>
        <dbReference type="ARBA" id="ARBA00022741"/>
    </source>
</evidence>
<feature type="domain" description="ATP-grasp" evidence="6">
    <location>
        <begin position="487"/>
        <end position="523"/>
    </location>
</feature>
<evidence type="ECO:0000256" key="3">
    <source>
        <dbReference type="ARBA" id="ARBA00022840"/>
    </source>
</evidence>
<dbReference type="Pfam" id="PF13549">
    <property type="entry name" value="ATP-grasp_5"/>
    <property type="match status" value="1"/>
</dbReference>
<reference evidence="8" key="1">
    <citation type="submission" date="2016-10" db="EMBL/GenBank/DDBJ databases">
        <authorList>
            <person name="Varghese N."/>
            <person name="Submissions S."/>
        </authorList>
    </citation>
    <scope>NUCLEOTIDE SEQUENCE [LARGE SCALE GENOMIC DNA]</scope>
    <source>
        <strain evidence="8">NLAE-zl-G277</strain>
    </source>
</reference>
<evidence type="ECO:0000259" key="6">
    <source>
        <dbReference type="PROSITE" id="PS50975"/>
    </source>
</evidence>
<dbReference type="InterPro" id="IPR016102">
    <property type="entry name" value="Succinyl-CoA_synth-like"/>
</dbReference>
<dbReference type="GO" id="GO:0016874">
    <property type="term" value="F:ligase activity"/>
    <property type="evidence" value="ECO:0007669"/>
    <property type="project" value="UniProtKB-KW"/>
</dbReference>
<protein>
    <submittedName>
        <fullName evidence="7">Acetyltransferase</fullName>
    </submittedName>
</protein>
<dbReference type="InterPro" id="IPR032875">
    <property type="entry name" value="Succ_CoA_lig_flav_dom"/>
</dbReference>
<dbReference type="PANTHER" id="PTHR43334:SF1">
    <property type="entry name" value="3-HYDROXYPROPIONATE--COA LIGASE [ADP-FORMING]"/>
    <property type="match status" value="1"/>
</dbReference>
<organism evidence="7 8">
    <name type="scientific">Enterocloster lavalensis</name>
    <dbReference type="NCBI Taxonomy" id="460384"/>
    <lineage>
        <taxon>Bacteria</taxon>
        <taxon>Bacillati</taxon>
        <taxon>Bacillota</taxon>
        <taxon>Clostridia</taxon>
        <taxon>Lachnospirales</taxon>
        <taxon>Lachnospiraceae</taxon>
        <taxon>Enterocloster</taxon>
    </lineage>
</organism>
<evidence type="ECO:0000256" key="1">
    <source>
        <dbReference type="ARBA" id="ARBA00022598"/>
    </source>
</evidence>